<dbReference type="EMBL" id="VLKZ01000004">
    <property type="protein sequence ID" value="TWI57111.1"/>
    <property type="molecule type" value="Genomic_DNA"/>
</dbReference>
<name>A0A562QK54_9BACI</name>
<gene>
    <name evidence="3" type="ORF">IQ10_01814</name>
</gene>
<evidence type="ECO:0000256" key="1">
    <source>
        <dbReference type="SAM" id="Phobius"/>
    </source>
</evidence>
<feature type="domain" description="M23ase beta-sheet core" evidence="2">
    <location>
        <begin position="162"/>
        <end position="256"/>
    </location>
</feature>
<evidence type="ECO:0000313" key="4">
    <source>
        <dbReference type="Proteomes" id="UP000315711"/>
    </source>
</evidence>
<sequence length="263" mass="29998">MSKRLNKVRKELEMRRRQIDYNVKKRERPAPLLMNRHEEDRGEFDFLDQKEDHRFDAPNVKSHDFFLFRMLASVCLFLIIAILFRSNVPQLDGVKQFVVQSYEQEFQFAEIANWYEEQFGRPLALVPIQQDVAQGDPNEQVEMAYAMPAAGVIREGFEKTGRGILVETGMEVEVEAVKGGYVIAVGGGDEESLGKTVTVQHYDGTESLYGMLDEITVNIYDHIQAGNKIGTVSTNQEAGKGIFYFALKKDDDYINPSEVLPFD</sequence>
<dbReference type="RefSeq" id="WP_144450130.1">
    <property type="nucleotide sequence ID" value="NZ_VLKZ01000004.1"/>
</dbReference>
<dbReference type="SUPFAM" id="SSF51261">
    <property type="entry name" value="Duplicated hybrid motif"/>
    <property type="match status" value="1"/>
</dbReference>
<dbReference type="Proteomes" id="UP000315711">
    <property type="component" value="Unassembled WGS sequence"/>
</dbReference>
<keyword evidence="1" id="KW-0472">Membrane</keyword>
<reference evidence="3 4" key="1">
    <citation type="journal article" date="2015" name="Stand. Genomic Sci.">
        <title>Genomic Encyclopedia of Bacterial and Archaeal Type Strains, Phase III: the genomes of soil and plant-associated and newly described type strains.</title>
        <authorList>
            <person name="Whitman W.B."/>
            <person name="Woyke T."/>
            <person name="Klenk H.P."/>
            <person name="Zhou Y."/>
            <person name="Lilburn T.G."/>
            <person name="Beck B.J."/>
            <person name="De Vos P."/>
            <person name="Vandamme P."/>
            <person name="Eisen J.A."/>
            <person name="Garrity G."/>
            <person name="Hugenholtz P."/>
            <person name="Kyrpides N.C."/>
        </authorList>
    </citation>
    <scope>NUCLEOTIDE SEQUENCE [LARGE SCALE GENOMIC DNA]</scope>
    <source>
        <strain evidence="3 4">CGMCC 1.10116</strain>
    </source>
</reference>
<keyword evidence="4" id="KW-1185">Reference proteome</keyword>
<dbReference type="AlphaFoldDB" id="A0A562QK54"/>
<dbReference type="InterPro" id="IPR050570">
    <property type="entry name" value="Cell_wall_metabolism_enzyme"/>
</dbReference>
<dbReference type="PANTHER" id="PTHR21666">
    <property type="entry name" value="PEPTIDASE-RELATED"/>
    <property type="match status" value="1"/>
</dbReference>
<dbReference type="GO" id="GO:0004222">
    <property type="term" value="F:metalloendopeptidase activity"/>
    <property type="evidence" value="ECO:0007669"/>
    <property type="project" value="TreeGrafter"/>
</dbReference>
<accession>A0A562QK54</accession>
<proteinExistence type="predicted"/>
<feature type="transmembrane region" description="Helical" evidence="1">
    <location>
        <begin position="66"/>
        <end position="84"/>
    </location>
</feature>
<organism evidence="3 4">
    <name type="scientific">Halalkalibacter nanhaiisediminis</name>
    <dbReference type="NCBI Taxonomy" id="688079"/>
    <lineage>
        <taxon>Bacteria</taxon>
        <taxon>Bacillati</taxon>
        <taxon>Bacillota</taxon>
        <taxon>Bacilli</taxon>
        <taxon>Bacillales</taxon>
        <taxon>Bacillaceae</taxon>
        <taxon>Halalkalibacter</taxon>
    </lineage>
</organism>
<dbReference type="PANTHER" id="PTHR21666:SF274">
    <property type="entry name" value="STAGE IV SPORULATION PROTEIN FA"/>
    <property type="match status" value="1"/>
</dbReference>
<dbReference type="CDD" id="cd12797">
    <property type="entry name" value="M23_peptidase"/>
    <property type="match status" value="1"/>
</dbReference>
<dbReference type="InterPro" id="IPR016047">
    <property type="entry name" value="M23ase_b-sheet_dom"/>
</dbReference>
<evidence type="ECO:0000313" key="3">
    <source>
        <dbReference type="EMBL" id="TWI57111.1"/>
    </source>
</evidence>
<keyword evidence="1" id="KW-1133">Transmembrane helix</keyword>
<dbReference type="Gene3D" id="2.70.70.10">
    <property type="entry name" value="Glucose Permease (Domain IIA)"/>
    <property type="match status" value="1"/>
</dbReference>
<evidence type="ECO:0000259" key="2">
    <source>
        <dbReference type="Pfam" id="PF01551"/>
    </source>
</evidence>
<dbReference type="OrthoDB" id="2986589at2"/>
<protein>
    <submittedName>
        <fullName evidence="3">Stage IV sporulation protein FA</fullName>
    </submittedName>
</protein>
<keyword evidence="1" id="KW-0812">Transmembrane</keyword>
<comment type="caution">
    <text evidence="3">The sequence shown here is derived from an EMBL/GenBank/DDBJ whole genome shotgun (WGS) entry which is preliminary data.</text>
</comment>
<dbReference type="InterPro" id="IPR011055">
    <property type="entry name" value="Dup_hybrid_motif"/>
</dbReference>
<dbReference type="Pfam" id="PF01551">
    <property type="entry name" value="Peptidase_M23"/>
    <property type="match status" value="1"/>
</dbReference>